<dbReference type="InterPro" id="IPR011051">
    <property type="entry name" value="RmlC_Cupin_sf"/>
</dbReference>
<dbReference type="GO" id="GO:0016853">
    <property type="term" value="F:isomerase activity"/>
    <property type="evidence" value="ECO:0007669"/>
    <property type="project" value="UniProtKB-KW"/>
</dbReference>
<dbReference type="CDD" id="cd07010">
    <property type="entry name" value="cupin_PMI_type_I_N_bac"/>
    <property type="match status" value="1"/>
</dbReference>
<keyword evidence="4" id="KW-1185">Reference proteome</keyword>
<dbReference type="Gene3D" id="2.60.120.10">
    <property type="entry name" value="Jelly Rolls"/>
    <property type="match status" value="1"/>
</dbReference>
<dbReference type="EMBL" id="LDJR01000060">
    <property type="protein sequence ID" value="OAK67593.1"/>
    <property type="molecule type" value="Genomic_DNA"/>
</dbReference>
<sequence length="578" mass="66696">MFNPFPEVKVEAEQQACSGYDAIIDTIRHKITQSRTNVITIECYPTVNESELLEELIKPLNPSYIVQASDQFYSSQKVSEMIQMNLTDDRVFGLMSHHSFSDFVDVQKQKELKTSIQAKIQNNEWIVIYGVGASLLYETDLLIYADLARWEIQNRYRSGEFSNWKADNFGEDPLRMVKRGYFFEWRVADKLKKQLFTNIDYFLDTHQEHHPVMIDAGSYFQALEQVARQPFRLVPFFDPGVWGGNWMQENFQVGQDKINLAWSFDGVPEENSLYLKFGDVRMEIPANNVVMHQPLPLLGERVYGRFGAEFPIRFDFLDTMGGGNLSLQVHPLTDYVQDVFGAHYTQDESYYIVEAEEEAKIYLGVKNGTDKEEMMQQLRLAETGARRFPDEDYIYKRPIKKHDHYSIPAGTIHSAGANSVVLEISATPNRFTFKLWDWERVGLDGVPRPVHLEHGEPNIVFSRDQDWVEEELANRFEVLVTNDTWKEERTGLHESEFIETRRHTFSGEVLHETHGSVNVLNLVEGDEAVVESVDGSFAPFVVHYGETFIIPETVKNYRIKPHGSSVGKELITIKAFVR</sequence>
<organism evidence="3 4">
    <name type="scientific">Lederbergia galactosidilytica</name>
    <dbReference type="NCBI Taxonomy" id="217031"/>
    <lineage>
        <taxon>Bacteria</taxon>
        <taxon>Bacillati</taxon>
        <taxon>Bacillota</taxon>
        <taxon>Bacilli</taxon>
        <taxon>Bacillales</taxon>
        <taxon>Bacillaceae</taxon>
        <taxon>Lederbergia</taxon>
    </lineage>
</organism>
<evidence type="ECO:0000313" key="3">
    <source>
        <dbReference type="EMBL" id="OAK67593.1"/>
    </source>
</evidence>
<dbReference type="GO" id="GO:0046872">
    <property type="term" value="F:metal ion binding"/>
    <property type="evidence" value="ECO:0007669"/>
    <property type="project" value="UniProtKB-KW"/>
</dbReference>
<name>A0A177ZJ06_9BACI</name>
<dbReference type="SUPFAM" id="SSF51182">
    <property type="entry name" value="RmlC-like cupins"/>
    <property type="match status" value="1"/>
</dbReference>
<dbReference type="PANTHER" id="PTHR42742:SF3">
    <property type="entry name" value="FRUCTOKINASE"/>
    <property type="match status" value="1"/>
</dbReference>
<dbReference type="RefSeq" id="WP_057982535.1">
    <property type="nucleotide sequence ID" value="NZ_LDJR01000060.1"/>
</dbReference>
<evidence type="ECO:0000256" key="2">
    <source>
        <dbReference type="ARBA" id="ARBA00022833"/>
    </source>
</evidence>
<comment type="caution">
    <text evidence="3">The sequence shown here is derived from an EMBL/GenBank/DDBJ whole genome shotgun (WGS) entry which is preliminary data.</text>
</comment>
<evidence type="ECO:0000313" key="4">
    <source>
        <dbReference type="Proteomes" id="UP000077881"/>
    </source>
</evidence>
<dbReference type="OrthoDB" id="9808275at2"/>
<dbReference type="PANTHER" id="PTHR42742">
    <property type="entry name" value="TRANSCRIPTIONAL REPRESSOR MPRA"/>
    <property type="match status" value="1"/>
</dbReference>
<dbReference type="Proteomes" id="UP000077881">
    <property type="component" value="Unassembled WGS sequence"/>
</dbReference>
<gene>
    <name evidence="3" type="ORF">ABB05_20970</name>
</gene>
<protein>
    <submittedName>
        <fullName evidence="3">Mannose-6-phosphate isomerase</fullName>
    </submittedName>
</protein>
<reference evidence="3 4" key="1">
    <citation type="submission" date="2015-05" db="EMBL/GenBank/DDBJ databases">
        <title>Comparison of genome.</title>
        <authorList>
            <person name="Zheng Z."/>
            <person name="Sun M."/>
        </authorList>
    </citation>
    <scope>NUCLEOTIDE SEQUENCE [LARGE SCALE GENOMIC DNA]</scope>
    <source>
        <strain evidence="3 4">G25-74</strain>
    </source>
</reference>
<dbReference type="InterPro" id="IPR014710">
    <property type="entry name" value="RmlC-like_jellyroll"/>
</dbReference>
<accession>A0A177ZJ06</accession>
<keyword evidence="3" id="KW-0413">Isomerase</keyword>
<dbReference type="AlphaFoldDB" id="A0A177ZJ06"/>
<keyword evidence="1" id="KW-0479">Metal-binding</keyword>
<proteinExistence type="predicted"/>
<dbReference type="InterPro" id="IPR051804">
    <property type="entry name" value="Carb_Metab_Reg_Kinase/Isom"/>
</dbReference>
<dbReference type="STRING" id="217031.ABB05_20970"/>
<evidence type="ECO:0000256" key="1">
    <source>
        <dbReference type="ARBA" id="ARBA00022723"/>
    </source>
</evidence>
<keyword evidence="2" id="KW-0862">Zinc</keyword>
<dbReference type="PATRIC" id="fig|217031.6.peg.4556"/>